<evidence type="ECO:0000313" key="1">
    <source>
        <dbReference type="EMBL" id="ASU03502.1"/>
    </source>
</evidence>
<gene>
    <name evidence="1" type="ORF">RISINGSUN_168</name>
</gene>
<keyword evidence="2" id="KW-1185">Reference proteome</keyword>
<organism evidence="1 2">
    <name type="scientific">Erwinia phage vB_EamM_RisingSun</name>
    <dbReference type="NCBI Taxonomy" id="2026080"/>
    <lineage>
        <taxon>Viruses</taxon>
        <taxon>Duplodnaviria</taxon>
        <taxon>Heunggongvirae</taxon>
        <taxon>Uroviricota</taxon>
        <taxon>Caudoviricetes</taxon>
        <taxon>Chimalliviridae</taxon>
        <taxon>Risingsunvirus</taxon>
        <taxon>Risingsunvirus risingsun</taxon>
    </lineage>
</organism>
<accession>A0A223LHP5</accession>
<sequence length="157" mass="18314">MVTRRLTSRNRVNSAHYVVNHVHYARNGIYEIKLAEFPADRILNSDESLERLARAMQREAFIVEYYPSLAHNPNKDKQCAKVLKAWYDAKERVIRGMVQLEGHYARHLDQLIRYSGELTLAIRGKYLPGGLNKNESTTFTYTEITGFRLMIPNVRSW</sequence>
<name>A0A223LHP5_9CAUD</name>
<dbReference type="Proteomes" id="UP000225553">
    <property type="component" value="Segment"/>
</dbReference>
<evidence type="ECO:0000313" key="2">
    <source>
        <dbReference type="Proteomes" id="UP000225553"/>
    </source>
</evidence>
<reference evidence="2" key="1">
    <citation type="submission" date="2017-07" db="EMBL/GenBank/DDBJ databases">
        <authorList>
            <person name="Putnam M.J."/>
            <person name="Sharma R."/>
            <person name="Kruger J.L."/>
            <person name="Berg J.A."/>
            <person name="Payne A.M."/>
            <person name="Fajardo C.P."/>
            <person name="Breakwell D.P."/>
            <person name="Hope S."/>
            <person name="Grose J.H."/>
        </authorList>
    </citation>
    <scope>NUCLEOTIDE SEQUENCE [LARGE SCALE GENOMIC DNA]</scope>
</reference>
<protein>
    <submittedName>
        <fullName evidence="1">Uncharacterized protein</fullName>
    </submittedName>
</protein>
<proteinExistence type="predicted"/>
<dbReference type="EMBL" id="MF459646">
    <property type="protein sequence ID" value="ASU03502.1"/>
    <property type="molecule type" value="Genomic_DNA"/>
</dbReference>